<reference evidence="1" key="1">
    <citation type="submission" date="2024-05" db="EMBL/GenBank/DDBJ databases">
        <title>Alkalihalobacillus sp. strain MEB203 novel alkaliphilic bacterium from Lonar Lake, India.</title>
        <authorList>
            <person name="Joshi A."/>
            <person name="Thite S."/>
            <person name="Mengade P."/>
        </authorList>
    </citation>
    <scope>NUCLEOTIDE SEQUENCE</scope>
    <source>
        <strain evidence="1">MEB 203</strain>
    </source>
</reference>
<comment type="caution">
    <text evidence="1">The sequence shown here is derived from an EMBL/GenBank/DDBJ whole genome shotgun (WGS) entry which is preliminary data.</text>
</comment>
<gene>
    <name evidence="1" type="ORF">N7Z68_12125</name>
</gene>
<name>A0ABT5VF86_9BACI</name>
<evidence type="ECO:0000313" key="1">
    <source>
        <dbReference type="EMBL" id="MDE5414130.1"/>
    </source>
</evidence>
<keyword evidence="2" id="KW-1185">Reference proteome</keyword>
<dbReference type="NCBIfam" id="TIGR04129">
    <property type="entry name" value="CxxH_BA5709"/>
    <property type="match status" value="1"/>
</dbReference>
<dbReference type="EMBL" id="JAOTPO010000007">
    <property type="protein sequence ID" value="MDE5414130.1"/>
    <property type="molecule type" value="Genomic_DNA"/>
</dbReference>
<dbReference type="Proteomes" id="UP001148125">
    <property type="component" value="Unassembled WGS sequence"/>
</dbReference>
<sequence>MKYYTCKEHVELAMEHIIDECEAAPNMEILSDEQKLSTGCSFCDEQPTYIITD</sequence>
<dbReference type="RefSeq" id="WP_275118743.1">
    <property type="nucleotide sequence ID" value="NZ_JAOTPO010000007.1"/>
</dbReference>
<organism evidence="1 2">
    <name type="scientific">Alkalihalobacterium chitinilyticum</name>
    <dbReference type="NCBI Taxonomy" id="2980103"/>
    <lineage>
        <taxon>Bacteria</taxon>
        <taxon>Bacillati</taxon>
        <taxon>Bacillota</taxon>
        <taxon>Bacilli</taxon>
        <taxon>Bacillales</taxon>
        <taxon>Bacillaceae</taxon>
        <taxon>Alkalihalobacterium</taxon>
    </lineage>
</organism>
<dbReference type="InterPro" id="IPR025626">
    <property type="entry name" value="YyzF"/>
</dbReference>
<dbReference type="Pfam" id="PF14116">
    <property type="entry name" value="YyzF"/>
    <property type="match status" value="1"/>
</dbReference>
<evidence type="ECO:0000313" key="2">
    <source>
        <dbReference type="Proteomes" id="UP001148125"/>
    </source>
</evidence>
<proteinExistence type="predicted"/>
<accession>A0ABT5VF86</accession>
<protein>
    <submittedName>
        <fullName evidence="1">CxxH/CxxC protein</fullName>
    </submittedName>
</protein>